<dbReference type="RefSeq" id="WP_043397884.1">
    <property type="nucleotide sequence ID" value="NZ_JPMI01000135.1"/>
</dbReference>
<evidence type="ECO:0000313" key="2">
    <source>
        <dbReference type="EMBL" id="KFA91670.1"/>
    </source>
</evidence>
<proteinExistence type="predicted"/>
<comment type="caution">
    <text evidence="2">The sequence shown here is derived from an EMBL/GenBank/DDBJ whole genome shotgun (WGS) entry which is preliminary data.</text>
</comment>
<accession>A0A084ST85</accession>
<organism evidence="2 3">
    <name type="scientific">Archangium violaceum Cb vi76</name>
    <dbReference type="NCBI Taxonomy" id="1406225"/>
    <lineage>
        <taxon>Bacteria</taxon>
        <taxon>Pseudomonadati</taxon>
        <taxon>Myxococcota</taxon>
        <taxon>Myxococcia</taxon>
        <taxon>Myxococcales</taxon>
        <taxon>Cystobacterineae</taxon>
        <taxon>Archangiaceae</taxon>
        <taxon>Archangium</taxon>
    </lineage>
</organism>
<dbReference type="EMBL" id="JPMI01000135">
    <property type="protein sequence ID" value="KFA91670.1"/>
    <property type="molecule type" value="Genomic_DNA"/>
</dbReference>
<dbReference type="AlphaFoldDB" id="A0A084ST85"/>
<dbReference type="InterPro" id="IPR050229">
    <property type="entry name" value="GlpE_sulfurtransferase"/>
</dbReference>
<sequence>MSALYEKGTPHAEGYRDVDVSAVAGERNEVRLVDVREPSEFDGLLGHILGAKLVPLSTVEQEAGSWPRDAELVMVCRSGVRSGRAAAQLVRQGFQRVMNLRGGMLAWNETGLPVVRAEHPPELQVADVLDTLLTRMLELGGGVPASLPLGLLQARGGAPTHAQLLCMLDLLRAAGQAAVKDPGAWEGMLRECRDLLAVSRPESSAA</sequence>
<dbReference type="InterPro" id="IPR001763">
    <property type="entry name" value="Rhodanese-like_dom"/>
</dbReference>
<name>A0A084ST85_9BACT</name>
<evidence type="ECO:0000313" key="3">
    <source>
        <dbReference type="Proteomes" id="UP000028547"/>
    </source>
</evidence>
<dbReference type="SMART" id="SM00450">
    <property type="entry name" value="RHOD"/>
    <property type="match status" value="1"/>
</dbReference>
<evidence type="ECO:0000259" key="1">
    <source>
        <dbReference type="PROSITE" id="PS50206"/>
    </source>
</evidence>
<dbReference type="SUPFAM" id="SSF52821">
    <property type="entry name" value="Rhodanese/Cell cycle control phosphatase"/>
    <property type="match status" value="1"/>
</dbReference>
<dbReference type="PROSITE" id="PS50206">
    <property type="entry name" value="RHODANESE_3"/>
    <property type="match status" value="1"/>
</dbReference>
<feature type="domain" description="Rhodanese" evidence="1">
    <location>
        <begin position="26"/>
        <end position="116"/>
    </location>
</feature>
<gene>
    <name evidence="2" type="ORF">Q664_20630</name>
</gene>
<protein>
    <recommendedName>
        <fullName evidence="1">Rhodanese domain-containing protein</fullName>
    </recommendedName>
</protein>
<dbReference type="PANTHER" id="PTHR43031:SF7">
    <property type="entry name" value="NITRIC OXIDE REDUCTASE FLRD-NAD(+) REDUCTASE"/>
    <property type="match status" value="1"/>
</dbReference>
<dbReference type="PANTHER" id="PTHR43031">
    <property type="entry name" value="FAD-DEPENDENT OXIDOREDUCTASE"/>
    <property type="match status" value="1"/>
</dbReference>
<dbReference type="CDD" id="cd00158">
    <property type="entry name" value="RHOD"/>
    <property type="match status" value="1"/>
</dbReference>
<dbReference type="Pfam" id="PF00581">
    <property type="entry name" value="Rhodanese"/>
    <property type="match status" value="1"/>
</dbReference>
<dbReference type="Proteomes" id="UP000028547">
    <property type="component" value="Unassembled WGS sequence"/>
</dbReference>
<dbReference type="InterPro" id="IPR036873">
    <property type="entry name" value="Rhodanese-like_dom_sf"/>
</dbReference>
<dbReference type="Gene3D" id="3.40.250.10">
    <property type="entry name" value="Rhodanese-like domain"/>
    <property type="match status" value="1"/>
</dbReference>
<reference evidence="2 3" key="1">
    <citation type="submission" date="2014-07" db="EMBL/GenBank/DDBJ databases">
        <title>Draft Genome Sequence of Gephyronic Acid Producer, Cystobacter violaceus Strain Cb vi76.</title>
        <authorList>
            <person name="Stevens D.C."/>
            <person name="Young J."/>
            <person name="Carmichael R."/>
            <person name="Tan J."/>
            <person name="Taylor R.E."/>
        </authorList>
    </citation>
    <scope>NUCLEOTIDE SEQUENCE [LARGE SCALE GENOMIC DNA]</scope>
    <source>
        <strain evidence="2 3">Cb vi76</strain>
    </source>
</reference>